<reference evidence="3" key="1">
    <citation type="submission" date="2020-05" db="EMBL/GenBank/DDBJ databases">
        <authorList>
            <person name="Chiriac C."/>
            <person name="Salcher M."/>
            <person name="Ghai R."/>
            <person name="Kavagutti S V."/>
        </authorList>
    </citation>
    <scope>NUCLEOTIDE SEQUENCE</scope>
</reference>
<protein>
    <submittedName>
        <fullName evidence="3">Unannotated protein</fullName>
    </submittedName>
</protein>
<evidence type="ECO:0000259" key="2">
    <source>
        <dbReference type="SMART" id="SM00858"/>
    </source>
</evidence>
<dbReference type="CDD" id="cd11614">
    <property type="entry name" value="SAF_CpaB_FlgA_like"/>
    <property type="match status" value="1"/>
</dbReference>
<keyword evidence="1" id="KW-0472">Membrane</keyword>
<name>A0A6J6YVE3_9ZZZZ</name>
<evidence type="ECO:0000313" key="3">
    <source>
        <dbReference type="EMBL" id="CAB4812274.1"/>
    </source>
</evidence>
<evidence type="ECO:0000256" key="1">
    <source>
        <dbReference type="SAM" id="Phobius"/>
    </source>
</evidence>
<feature type="transmembrane region" description="Helical" evidence="1">
    <location>
        <begin position="52"/>
        <end position="69"/>
    </location>
</feature>
<dbReference type="Gene3D" id="3.90.1210.10">
    <property type="entry name" value="Antifreeze-like/N-acetylneuraminic acid synthase C-terminal domain"/>
    <property type="match status" value="1"/>
</dbReference>
<feature type="domain" description="SAF" evidence="2">
    <location>
        <begin position="77"/>
        <end position="140"/>
    </location>
</feature>
<proteinExistence type="predicted"/>
<keyword evidence="1" id="KW-1133">Transmembrane helix</keyword>
<keyword evidence="1" id="KW-0812">Transmembrane</keyword>
<dbReference type="InterPro" id="IPR013974">
    <property type="entry name" value="SAF"/>
</dbReference>
<gene>
    <name evidence="3" type="ORF">UFOPK3004_01322</name>
</gene>
<accession>A0A6J6YVE3</accession>
<organism evidence="3">
    <name type="scientific">freshwater metagenome</name>
    <dbReference type="NCBI Taxonomy" id="449393"/>
    <lineage>
        <taxon>unclassified sequences</taxon>
        <taxon>metagenomes</taxon>
        <taxon>ecological metagenomes</taxon>
    </lineage>
</organism>
<dbReference type="SMART" id="SM00858">
    <property type="entry name" value="SAF"/>
    <property type="match status" value="1"/>
</dbReference>
<dbReference type="Pfam" id="PF08666">
    <property type="entry name" value="SAF"/>
    <property type="match status" value="1"/>
</dbReference>
<sequence length="235" mass="24466">MGSQPIDIVKVEEPVSQGVISQQGSAYRQRLSGMGNSLTAGLQRKGVRIPEFAIGLLIVCVCVIGAFMWQNSDATGTKVLVTSRALKRGHEIQASDLSTITLTSSDDIALLPSSAAADIIGMRAATDVVAGSPLTPSQLITVEPLTSTEGLAGITVTNSQAPTNLAAGDNVQVIAVDSQSDGSNLTTPIVTRVQVWDISEPDELSGDRSVTLRVAIASVNEIVGHDELHLVKVVG</sequence>
<dbReference type="EMBL" id="CAFAAL010000132">
    <property type="protein sequence ID" value="CAB4812274.1"/>
    <property type="molecule type" value="Genomic_DNA"/>
</dbReference>
<dbReference type="AlphaFoldDB" id="A0A6J6YVE3"/>